<keyword evidence="3" id="KW-1185">Reference proteome</keyword>
<name>A0A8S1QR38_PARPR</name>
<organism evidence="1 3">
    <name type="scientific">Paramecium primaurelia</name>
    <dbReference type="NCBI Taxonomy" id="5886"/>
    <lineage>
        <taxon>Eukaryota</taxon>
        <taxon>Sar</taxon>
        <taxon>Alveolata</taxon>
        <taxon>Ciliophora</taxon>
        <taxon>Intramacronucleata</taxon>
        <taxon>Oligohymenophorea</taxon>
        <taxon>Peniculida</taxon>
        <taxon>Parameciidae</taxon>
        <taxon>Paramecium</taxon>
    </lineage>
</organism>
<dbReference type="AlphaFoldDB" id="A0A8S1QR38"/>
<dbReference type="EMBL" id="CAJJDM010000229">
    <property type="protein sequence ID" value="CAD8118021.1"/>
    <property type="molecule type" value="Genomic_DNA"/>
</dbReference>
<accession>A0A8S1QR38</accession>
<evidence type="ECO:0000313" key="3">
    <source>
        <dbReference type="Proteomes" id="UP000688137"/>
    </source>
</evidence>
<sequence>MIFQKIYYLDIRKRTMFMAKVNSISCCFKFRTYLYIKPQNFSIQFTSSKFQILPELAEMKQSGIFFSNDASIISRFKFQKKSLRKVIIKIQIRNLQLQRKYRKLKDSLRFLQQNQIIL</sequence>
<reference evidence="1" key="1">
    <citation type="submission" date="2021-01" db="EMBL/GenBank/DDBJ databases">
        <authorList>
            <consortium name="Genoscope - CEA"/>
            <person name="William W."/>
        </authorList>
    </citation>
    <scope>NUCLEOTIDE SEQUENCE</scope>
</reference>
<comment type="caution">
    <text evidence="1">The sequence shown here is derived from an EMBL/GenBank/DDBJ whole genome shotgun (WGS) entry which is preliminary data.</text>
</comment>
<dbReference type="Proteomes" id="UP000688137">
    <property type="component" value="Unassembled WGS sequence"/>
</dbReference>
<gene>
    <name evidence="1" type="ORF">PPRIM_AZ9-3.1.T2200007</name>
    <name evidence="2" type="ORF">PPRIM_AZ9-3.1.T2540005</name>
</gene>
<evidence type="ECO:0000313" key="1">
    <source>
        <dbReference type="EMBL" id="CAD8118021.1"/>
    </source>
</evidence>
<protein>
    <submittedName>
        <fullName evidence="1">Uncharacterized protein</fullName>
    </submittedName>
</protein>
<dbReference type="EMBL" id="CAJJDM010000263">
    <property type="protein sequence ID" value="CAD8118645.1"/>
    <property type="molecule type" value="Genomic_DNA"/>
</dbReference>
<evidence type="ECO:0000313" key="2">
    <source>
        <dbReference type="EMBL" id="CAD8118645.1"/>
    </source>
</evidence>
<proteinExistence type="predicted"/>